<dbReference type="PROSITE" id="PS51677">
    <property type="entry name" value="NODB"/>
    <property type="match status" value="1"/>
</dbReference>
<sequence length="337" mass="38645">MLVRLLNHLKRFYTDTALVLMYHRVASPVADPWQLAVSAANFEQQLQVLQQVGNVVPLTELVERIKSGKPLRKCISLTFDDGYSDNFLAAKPLLEKYGVPATFFITQHAIGAQQEFWWDELERIILQTPVLPQQLTLQFGGRNFFFDLEAETVLTQEMRRKHSTWNAEDEAPTLRALLYMQVWQLLSPLPYLEQRRLLEEISAWAGTGQAPRPENFSMSEEQLQSLARHALFELGGHTVHHPLLPAHQPEVQSQEISQNKVYLEELTGQRAHLFSYPSGKYNQDTLNVVQQGFTAACTTDHKGVSKATDLFQIGRFQVNNWDGAAFEKRITQWQRTL</sequence>
<dbReference type="SUPFAM" id="SSF88713">
    <property type="entry name" value="Glycoside hydrolase/deacetylase"/>
    <property type="match status" value="1"/>
</dbReference>
<name>A0A1I7GI30_9BACT</name>
<keyword evidence="5" id="KW-1185">Reference proteome</keyword>
<dbReference type="OrthoDB" id="9778320at2"/>
<evidence type="ECO:0000256" key="1">
    <source>
        <dbReference type="ARBA" id="ARBA00004613"/>
    </source>
</evidence>
<feature type="domain" description="NodB homology" evidence="3">
    <location>
        <begin position="73"/>
        <end position="337"/>
    </location>
</feature>
<dbReference type="PANTHER" id="PTHR34216">
    <property type="match status" value="1"/>
</dbReference>
<dbReference type="GO" id="GO:0005576">
    <property type="term" value="C:extracellular region"/>
    <property type="evidence" value="ECO:0007669"/>
    <property type="project" value="UniProtKB-SubCell"/>
</dbReference>
<dbReference type="InterPro" id="IPR002509">
    <property type="entry name" value="NODB_dom"/>
</dbReference>
<comment type="subcellular location">
    <subcellularLocation>
        <location evidence="1">Secreted</location>
    </subcellularLocation>
</comment>
<dbReference type="EMBL" id="FPCA01000001">
    <property type="protein sequence ID" value="SFU48162.1"/>
    <property type="molecule type" value="Genomic_DNA"/>
</dbReference>
<dbReference type="GO" id="GO:0016810">
    <property type="term" value="F:hydrolase activity, acting on carbon-nitrogen (but not peptide) bonds"/>
    <property type="evidence" value="ECO:0007669"/>
    <property type="project" value="InterPro"/>
</dbReference>
<evidence type="ECO:0000256" key="2">
    <source>
        <dbReference type="ARBA" id="ARBA00022729"/>
    </source>
</evidence>
<dbReference type="PANTHER" id="PTHR34216:SF3">
    <property type="entry name" value="POLY-BETA-1,6-N-ACETYL-D-GLUCOSAMINE N-DEACETYLASE"/>
    <property type="match status" value="1"/>
</dbReference>
<evidence type="ECO:0000259" key="3">
    <source>
        <dbReference type="PROSITE" id="PS51677"/>
    </source>
</evidence>
<evidence type="ECO:0000313" key="5">
    <source>
        <dbReference type="Proteomes" id="UP000182491"/>
    </source>
</evidence>
<proteinExistence type="predicted"/>
<dbReference type="AlphaFoldDB" id="A0A1I7GI30"/>
<dbReference type="STRING" id="388950.GCA_001611675_00132"/>
<dbReference type="GO" id="GO:0005975">
    <property type="term" value="P:carbohydrate metabolic process"/>
    <property type="evidence" value="ECO:0007669"/>
    <property type="project" value="InterPro"/>
</dbReference>
<dbReference type="InterPro" id="IPR011330">
    <property type="entry name" value="Glyco_hydro/deAcase_b/a-brl"/>
</dbReference>
<dbReference type="InterPro" id="IPR051398">
    <property type="entry name" value="Polysacch_Deacetylase"/>
</dbReference>
<dbReference type="RefSeq" id="WP_082815088.1">
    <property type="nucleotide sequence ID" value="NZ_BMXC01000001.1"/>
</dbReference>
<keyword evidence="2" id="KW-0732">Signal</keyword>
<dbReference type="Proteomes" id="UP000182491">
    <property type="component" value="Unassembled WGS sequence"/>
</dbReference>
<dbReference type="CDD" id="cd10918">
    <property type="entry name" value="CE4_NodB_like_5s_6s"/>
    <property type="match status" value="1"/>
</dbReference>
<dbReference type="Pfam" id="PF01522">
    <property type="entry name" value="Polysacc_deac_1"/>
    <property type="match status" value="2"/>
</dbReference>
<gene>
    <name evidence="4" type="ORF">SAMN04487941_1034</name>
</gene>
<accession>A0A1I7GI30</accession>
<dbReference type="Gene3D" id="3.20.20.370">
    <property type="entry name" value="Glycoside hydrolase/deacetylase"/>
    <property type="match status" value="1"/>
</dbReference>
<evidence type="ECO:0000313" key="4">
    <source>
        <dbReference type="EMBL" id="SFU48162.1"/>
    </source>
</evidence>
<organism evidence="4 5">
    <name type="scientific">Pontibacter akesuensis</name>
    <dbReference type="NCBI Taxonomy" id="388950"/>
    <lineage>
        <taxon>Bacteria</taxon>
        <taxon>Pseudomonadati</taxon>
        <taxon>Bacteroidota</taxon>
        <taxon>Cytophagia</taxon>
        <taxon>Cytophagales</taxon>
        <taxon>Hymenobacteraceae</taxon>
        <taxon>Pontibacter</taxon>
    </lineage>
</organism>
<protein>
    <submittedName>
        <fullName evidence="4">Polysaccharide deacetylase</fullName>
    </submittedName>
</protein>
<reference evidence="5" key="1">
    <citation type="submission" date="2016-10" db="EMBL/GenBank/DDBJ databases">
        <authorList>
            <person name="Varghese N."/>
        </authorList>
    </citation>
    <scope>NUCLEOTIDE SEQUENCE [LARGE SCALE GENOMIC DNA]</scope>
    <source>
        <strain evidence="5">DSM 18820</strain>
    </source>
</reference>